<dbReference type="PANTHER" id="PTHR20426">
    <property type="entry name" value="RIBOSOME BIOGENESIS PROTEIN TSR3 HOMOLOG"/>
    <property type="match status" value="1"/>
</dbReference>
<evidence type="ECO:0000256" key="3">
    <source>
        <dbReference type="ARBA" id="ARBA00022552"/>
    </source>
</evidence>
<feature type="region of interest" description="Disordered" evidence="7">
    <location>
        <begin position="1"/>
        <end position="29"/>
    </location>
</feature>
<feature type="binding site" evidence="6">
    <location>
        <position position="144"/>
    </location>
    <ligand>
        <name>S-adenosyl-L-methionine</name>
        <dbReference type="ChEBI" id="CHEBI:59789"/>
    </ligand>
</feature>
<dbReference type="InterPro" id="IPR007209">
    <property type="entry name" value="RNaseL-inhib-like_metal-bd_dom"/>
</dbReference>
<name>A0A8C4QMA0_EPTBU</name>
<dbReference type="Proteomes" id="UP000694388">
    <property type="component" value="Unplaced"/>
</dbReference>
<keyword evidence="5 6" id="KW-0949">S-adenosyl-L-methionine</keyword>
<evidence type="ECO:0000256" key="6">
    <source>
        <dbReference type="HAMAP-Rule" id="MF_03146"/>
    </source>
</evidence>
<dbReference type="InterPro" id="IPR022968">
    <property type="entry name" value="Tsr3-like"/>
</dbReference>
<feature type="compositionally biased region" description="Basic residues" evidence="7">
    <location>
        <begin position="1"/>
        <end position="23"/>
    </location>
</feature>
<keyword evidence="11" id="KW-1185">Reference proteome</keyword>
<dbReference type="EC" id="2.5.1.157" evidence="6"/>
<proteinExistence type="inferred from homology"/>
<comment type="subcellular location">
    <subcellularLocation>
        <location evidence="6">Cytoplasm</location>
    </subcellularLocation>
</comment>
<dbReference type="AlphaFoldDB" id="A0A8C4QMA0"/>
<sequence>MPRTKGGRRKSGGWKDTRHHQKRPTLDNFTAGLQESLPSEGASAEEAPAASLVNIPFPLALWDLKQCDRRRCTGRKLLSKGFVRKLQLGQHWPGLVLTPIATNYVTPCDRELVKQRGVATIDCSWARVGESTIGRFRSGHARLLPLLLAANPVNYGRPWRLSCVEAYAATLCITGFKKGAFELLQKFKWGKAFLELNYTLLKAYASCADEQAVIDIQQRWLEERPPSPTHVTLQPKKTTKAVTASMSHLIGKTAMEKQTETKKKQRTKSRRRCCCELDWSKTFSFMSFQTIQKQ</sequence>
<keyword evidence="3 6" id="KW-0698">rRNA processing</keyword>
<evidence type="ECO:0000256" key="7">
    <source>
        <dbReference type="SAM" id="MobiDB-lite"/>
    </source>
</evidence>
<evidence type="ECO:0000259" key="9">
    <source>
        <dbReference type="Pfam" id="PF04068"/>
    </source>
</evidence>
<feature type="domain" description="RNase L inhibitor RLI-like possible metal-binding" evidence="9">
    <location>
        <begin position="58"/>
        <end position="90"/>
    </location>
</feature>
<evidence type="ECO:0000256" key="1">
    <source>
        <dbReference type="ARBA" id="ARBA00022490"/>
    </source>
</evidence>
<feature type="binding site" evidence="6">
    <location>
        <position position="121"/>
    </location>
    <ligand>
        <name>S-adenosyl-L-methionine</name>
        <dbReference type="ChEBI" id="CHEBI:59789"/>
    </ligand>
</feature>
<feature type="domain" description="16S/18S rRNA aminocarboxypropyltransferase Tsr3 C-terminal" evidence="8">
    <location>
        <begin position="95"/>
        <end position="221"/>
    </location>
</feature>
<dbReference type="InterPro" id="IPR007177">
    <property type="entry name" value="Tsr3_C"/>
</dbReference>
<comment type="similarity">
    <text evidence="6">Belongs to the TDD superfamily. TSR3 family.</text>
</comment>
<dbReference type="PANTHER" id="PTHR20426:SF0">
    <property type="entry name" value="18S RRNA AMINOCARBOXYPROPYLTRANSFERASE"/>
    <property type="match status" value="1"/>
</dbReference>
<evidence type="ECO:0000259" key="8">
    <source>
        <dbReference type="Pfam" id="PF04034"/>
    </source>
</evidence>
<evidence type="ECO:0000313" key="11">
    <source>
        <dbReference type="Proteomes" id="UP000694388"/>
    </source>
</evidence>
<protein>
    <recommendedName>
        <fullName evidence="6">18S rRNA aminocarboxypropyltransferase</fullName>
        <ecNumber evidence="6">2.5.1.157</ecNumber>
    </recommendedName>
</protein>
<dbReference type="GO" id="GO:0106388">
    <property type="term" value="F:rRNA small subunit aminocarboxypropyltransferase activity"/>
    <property type="evidence" value="ECO:0007669"/>
    <property type="project" value="UniProtKB-EC"/>
</dbReference>
<keyword evidence="4 6" id="KW-0808">Transferase</keyword>
<accession>A0A8C4QMA0</accession>
<dbReference type="GO" id="GO:1904047">
    <property type="term" value="F:S-adenosyl-L-methionine binding"/>
    <property type="evidence" value="ECO:0007669"/>
    <property type="project" value="UniProtKB-UniRule"/>
</dbReference>
<dbReference type="GO" id="GO:0005737">
    <property type="term" value="C:cytoplasm"/>
    <property type="evidence" value="ECO:0007669"/>
    <property type="project" value="UniProtKB-SubCell"/>
</dbReference>
<dbReference type="GO" id="GO:0030490">
    <property type="term" value="P:maturation of SSU-rRNA"/>
    <property type="evidence" value="ECO:0007669"/>
    <property type="project" value="TreeGrafter"/>
</dbReference>
<evidence type="ECO:0000313" key="10">
    <source>
        <dbReference type="Ensembl" id="ENSEBUP00000017667.1"/>
    </source>
</evidence>
<comment type="catalytic activity">
    <reaction evidence="6">
        <text>N(1)-methylpseudouridine(1248) in human 18S rRNA + S-adenosyl-L-methionine = N(1)-methyl-N(3)-[(3S)-3-amino-3-carboxypropyl]pseudouridine(1248) in human 18S rRNA + S-methyl-5'-thioadenosine + H(+)</text>
        <dbReference type="Rhea" id="RHEA:63292"/>
        <dbReference type="Rhea" id="RHEA-COMP:11639"/>
        <dbReference type="Rhea" id="RHEA-COMP:16308"/>
        <dbReference type="ChEBI" id="CHEBI:15378"/>
        <dbReference type="ChEBI" id="CHEBI:17509"/>
        <dbReference type="ChEBI" id="CHEBI:59789"/>
        <dbReference type="ChEBI" id="CHEBI:74890"/>
        <dbReference type="ChEBI" id="CHEBI:146234"/>
    </reaction>
</comment>
<evidence type="ECO:0000256" key="2">
    <source>
        <dbReference type="ARBA" id="ARBA00022517"/>
    </source>
</evidence>
<dbReference type="Pfam" id="PF04034">
    <property type="entry name" value="Ribo_biogen_C"/>
    <property type="match status" value="1"/>
</dbReference>
<feature type="binding site" evidence="6">
    <location>
        <position position="159"/>
    </location>
    <ligand>
        <name>S-adenosyl-L-methionine</name>
        <dbReference type="ChEBI" id="CHEBI:59789"/>
    </ligand>
</feature>
<keyword evidence="1 6" id="KW-0963">Cytoplasm</keyword>
<keyword evidence="2 6" id="KW-0690">Ribosome biogenesis</keyword>
<comment type="function">
    <text evidence="6">Aminocarboxypropyltransferase that catalyzes the aminocarboxypropyl transfer on pseudouridine at position 1248 (Psi1248) in 18S rRNA. It constitutes the last step in biosynthesis of the hypermodified N1-methyl-N3-(3-amino-3-carboxypropyl) pseudouridine (m1acp3-Psi) conserved in eukaryotic 18S rRNA.</text>
</comment>
<feature type="binding site" evidence="6">
    <location>
        <position position="73"/>
    </location>
    <ligand>
        <name>S-adenosyl-L-methionine</name>
        <dbReference type="ChEBI" id="CHEBI:59789"/>
    </ligand>
</feature>
<dbReference type="HAMAP" id="MF_01116">
    <property type="entry name" value="TSR3"/>
    <property type="match status" value="1"/>
</dbReference>
<dbReference type="NCBIfam" id="NF002621">
    <property type="entry name" value="PRK02287.1"/>
    <property type="match status" value="1"/>
</dbReference>
<evidence type="ECO:0000256" key="5">
    <source>
        <dbReference type="ARBA" id="ARBA00022691"/>
    </source>
</evidence>
<dbReference type="GeneTree" id="ENSGT00390000014665"/>
<dbReference type="Pfam" id="PF04068">
    <property type="entry name" value="Fer4_RLI"/>
    <property type="match status" value="1"/>
</dbReference>
<dbReference type="GO" id="GO:0000455">
    <property type="term" value="P:enzyme-directed rRNA pseudouridine synthesis"/>
    <property type="evidence" value="ECO:0007669"/>
    <property type="project" value="UniProtKB-UniRule"/>
</dbReference>
<reference evidence="10" key="1">
    <citation type="submission" date="2025-08" db="UniProtKB">
        <authorList>
            <consortium name="Ensembl"/>
        </authorList>
    </citation>
    <scope>IDENTIFICATION</scope>
</reference>
<comment type="catalytic activity">
    <reaction evidence="6">
        <text>an N(1)-methylpseudouridine in rRNA + S-adenosyl-L-methionine = N(1)-methyl-N(3)-[(3S)-3-amino-3-carboxypropyl]pseudouridine in rRNA + S-methyl-5'-thioadenosine + H(+)</text>
        <dbReference type="Rhea" id="RHEA:63296"/>
        <dbReference type="Rhea" id="RHEA-COMP:11634"/>
        <dbReference type="Rhea" id="RHEA-COMP:16310"/>
        <dbReference type="ChEBI" id="CHEBI:15378"/>
        <dbReference type="ChEBI" id="CHEBI:17509"/>
        <dbReference type="ChEBI" id="CHEBI:59789"/>
        <dbReference type="ChEBI" id="CHEBI:74890"/>
        <dbReference type="ChEBI" id="CHEBI:146234"/>
        <dbReference type="EC" id="2.5.1.157"/>
    </reaction>
</comment>
<reference evidence="10" key="2">
    <citation type="submission" date="2025-09" db="UniProtKB">
        <authorList>
            <consortium name="Ensembl"/>
        </authorList>
    </citation>
    <scope>IDENTIFICATION</scope>
</reference>
<organism evidence="10 11">
    <name type="scientific">Eptatretus burgeri</name>
    <name type="common">Inshore hagfish</name>
    <dbReference type="NCBI Taxonomy" id="7764"/>
    <lineage>
        <taxon>Eukaryota</taxon>
        <taxon>Metazoa</taxon>
        <taxon>Chordata</taxon>
        <taxon>Craniata</taxon>
        <taxon>Vertebrata</taxon>
        <taxon>Cyclostomata</taxon>
        <taxon>Myxini</taxon>
        <taxon>Myxiniformes</taxon>
        <taxon>Myxinidae</taxon>
        <taxon>Eptatretinae</taxon>
        <taxon>Eptatretus</taxon>
    </lineage>
</organism>
<evidence type="ECO:0000256" key="4">
    <source>
        <dbReference type="ARBA" id="ARBA00022679"/>
    </source>
</evidence>
<dbReference type="Ensembl" id="ENSEBUT00000018243.1">
    <property type="protein sequence ID" value="ENSEBUP00000017667.1"/>
    <property type="gene ID" value="ENSEBUG00000011038.1"/>
</dbReference>